<evidence type="ECO:0000259" key="7">
    <source>
        <dbReference type="PROSITE" id="PS50850"/>
    </source>
</evidence>
<dbReference type="Ensembl" id="ENSSRHT00000106994.1">
    <property type="protein sequence ID" value="ENSSRHP00000104196.1"/>
    <property type="gene ID" value="ENSSRHG00000050914.1"/>
</dbReference>
<keyword evidence="6" id="KW-0732">Signal</keyword>
<evidence type="ECO:0000256" key="4">
    <source>
        <dbReference type="ARBA" id="ARBA00023136"/>
    </source>
</evidence>
<feature type="transmembrane region" description="Helical" evidence="5">
    <location>
        <begin position="413"/>
        <end position="431"/>
    </location>
</feature>
<feature type="chain" id="PRO_5025513291" description="Major facilitator superfamily (MFS) profile domain-containing protein" evidence="6">
    <location>
        <begin position="18"/>
        <end position="478"/>
    </location>
</feature>
<feature type="transmembrane region" description="Helical" evidence="5">
    <location>
        <begin position="134"/>
        <end position="154"/>
    </location>
</feature>
<reference evidence="8" key="2">
    <citation type="submission" date="2025-09" db="UniProtKB">
        <authorList>
            <consortium name="Ensembl"/>
        </authorList>
    </citation>
    <scope>IDENTIFICATION</scope>
</reference>
<reference evidence="8" key="1">
    <citation type="submission" date="2025-08" db="UniProtKB">
        <authorList>
            <consortium name="Ensembl"/>
        </authorList>
    </citation>
    <scope>IDENTIFICATION</scope>
</reference>
<dbReference type="GO" id="GO:0055056">
    <property type="term" value="F:D-glucose transmembrane transporter activity"/>
    <property type="evidence" value="ECO:0007669"/>
    <property type="project" value="TreeGrafter"/>
</dbReference>
<dbReference type="InterPro" id="IPR045263">
    <property type="entry name" value="GLUT"/>
</dbReference>
<comment type="subcellular location">
    <subcellularLocation>
        <location evidence="1">Membrane</location>
        <topology evidence="1">Multi-pass membrane protein</topology>
    </subcellularLocation>
</comment>
<keyword evidence="4 5" id="KW-0472">Membrane</keyword>
<organism evidence="8 9">
    <name type="scientific">Sinocyclocheilus rhinocerous</name>
    <dbReference type="NCBI Taxonomy" id="307959"/>
    <lineage>
        <taxon>Eukaryota</taxon>
        <taxon>Metazoa</taxon>
        <taxon>Chordata</taxon>
        <taxon>Craniata</taxon>
        <taxon>Vertebrata</taxon>
        <taxon>Euteleostomi</taxon>
        <taxon>Actinopterygii</taxon>
        <taxon>Neopterygii</taxon>
        <taxon>Teleostei</taxon>
        <taxon>Ostariophysi</taxon>
        <taxon>Cypriniformes</taxon>
        <taxon>Cyprinidae</taxon>
        <taxon>Cyprininae</taxon>
        <taxon>Sinocyclocheilus</taxon>
    </lineage>
</organism>
<proteinExistence type="predicted"/>
<evidence type="ECO:0000256" key="6">
    <source>
        <dbReference type="SAM" id="SignalP"/>
    </source>
</evidence>
<dbReference type="InterPro" id="IPR005829">
    <property type="entry name" value="Sugar_transporter_CS"/>
</dbReference>
<evidence type="ECO:0000256" key="5">
    <source>
        <dbReference type="SAM" id="Phobius"/>
    </source>
</evidence>
<dbReference type="PROSITE" id="PS00216">
    <property type="entry name" value="SUGAR_TRANSPORT_1"/>
    <property type="match status" value="1"/>
</dbReference>
<dbReference type="InterPro" id="IPR005828">
    <property type="entry name" value="MFS_sugar_transport-like"/>
</dbReference>
<feature type="transmembrane region" description="Helical" evidence="5">
    <location>
        <begin position="71"/>
        <end position="93"/>
    </location>
</feature>
<dbReference type="InterPro" id="IPR036259">
    <property type="entry name" value="MFS_trans_sf"/>
</dbReference>
<dbReference type="GO" id="GO:0005886">
    <property type="term" value="C:plasma membrane"/>
    <property type="evidence" value="ECO:0007669"/>
    <property type="project" value="TreeGrafter"/>
</dbReference>
<evidence type="ECO:0000256" key="3">
    <source>
        <dbReference type="ARBA" id="ARBA00022989"/>
    </source>
</evidence>
<evidence type="ECO:0000256" key="2">
    <source>
        <dbReference type="ARBA" id="ARBA00022692"/>
    </source>
</evidence>
<dbReference type="GO" id="GO:0046323">
    <property type="term" value="P:D-glucose import"/>
    <property type="evidence" value="ECO:0007669"/>
    <property type="project" value="TreeGrafter"/>
</dbReference>
<evidence type="ECO:0000313" key="8">
    <source>
        <dbReference type="Ensembl" id="ENSSRHP00000104196.1"/>
    </source>
</evidence>
<dbReference type="InterPro" id="IPR020846">
    <property type="entry name" value="MFS_dom"/>
</dbReference>
<feature type="signal peptide" evidence="6">
    <location>
        <begin position="1"/>
        <end position="17"/>
    </location>
</feature>
<feature type="transmembrane region" description="Helical" evidence="5">
    <location>
        <begin position="361"/>
        <end position="383"/>
    </location>
</feature>
<protein>
    <recommendedName>
        <fullName evidence="7">Major facilitator superfamily (MFS) profile domain-containing protein</fullName>
    </recommendedName>
</protein>
<feature type="transmembrane region" description="Helical" evidence="5">
    <location>
        <begin position="105"/>
        <end position="122"/>
    </location>
</feature>
<accession>A0A673NK83</accession>
<feature type="domain" description="Major facilitator superfamily (MFS) profile" evidence="7">
    <location>
        <begin position="2"/>
        <end position="470"/>
    </location>
</feature>
<dbReference type="Proteomes" id="UP000472270">
    <property type="component" value="Unassembled WGS sequence"/>
</dbReference>
<evidence type="ECO:0000256" key="1">
    <source>
        <dbReference type="ARBA" id="ARBA00004141"/>
    </source>
</evidence>
<dbReference type="PANTHER" id="PTHR23503:SF99">
    <property type="entry name" value="SOLUTE CARRIER FAMILY 2, FACILITATED GLUCOSE TRANSPORTER MEMBER 3"/>
    <property type="match status" value="1"/>
</dbReference>
<dbReference type="PROSITE" id="PS50850">
    <property type="entry name" value="MFS"/>
    <property type="match status" value="1"/>
</dbReference>
<dbReference type="PANTHER" id="PTHR23503">
    <property type="entry name" value="SOLUTE CARRIER FAMILY 2"/>
    <property type="match status" value="1"/>
</dbReference>
<dbReference type="AlphaFoldDB" id="A0A673NK83"/>
<dbReference type="Pfam" id="PF00083">
    <property type="entry name" value="Sugar_tr"/>
    <property type="match status" value="2"/>
</dbReference>
<sequence>LLLLIIILATLLYPCNISFHFAQVAMMSSLSCSKVWFMINIILVFFNEVIEEFFNMTWRSRHNQSIPDHSLTFLWSLSVSIKDFGALLGSLGVKGLADTFGRRNAILIVNALSVVGASLMFMSKVTASFEVLIVGRLIFGLFCGLVMSLNPLYIQGVSPTNLRGILLGMVRHSCSHSFSNFVVGLETVLGTEKYWSLMLSLSLIPATLQYMSLPFCPESPRYLFINRVRSSIFLSITALRRLRGNPEMVMKEMEEMREEAAHSETGVTVREFLRKRRYRQPIILVLIINLGSQLSGFNAVGVSTEKSFRIFMSMMVFFLVERAGRRKLLIAGFLSKFLTLLYISSLLSFQTIVPDIRNMQVLVIFFLISAYEVGPGPISWFIAAELFDQSARPIAMAFTTLLFPPLLKMCGAYVYLLFMCMALIAFTYTMFRLPETKGRTFDDIAADTFLFDTTLVLRLLDAMGTVQSRRAMAEERPR</sequence>
<evidence type="ECO:0000313" key="9">
    <source>
        <dbReference type="Proteomes" id="UP000472270"/>
    </source>
</evidence>
<dbReference type="SUPFAM" id="SSF103473">
    <property type="entry name" value="MFS general substrate transporter"/>
    <property type="match status" value="1"/>
</dbReference>
<keyword evidence="9" id="KW-1185">Reference proteome</keyword>
<keyword evidence="3 5" id="KW-1133">Transmembrane helix</keyword>
<name>A0A673NK83_9TELE</name>
<dbReference type="Gene3D" id="1.20.1250.20">
    <property type="entry name" value="MFS general substrate transporter like domains"/>
    <property type="match status" value="1"/>
</dbReference>
<dbReference type="PRINTS" id="PR00171">
    <property type="entry name" value="SUGRTRNSPORT"/>
</dbReference>
<feature type="transmembrane region" description="Helical" evidence="5">
    <location>
        <begin position="328"/>
        <end position="349"/>
    </location>
</feature>
<keyword evidence="2 5" id="KW-0812">Transmembrane</keyword>
<feature type="transmembrane region" description="Helical" evidence="5">
    <location>
        <begin position="282"/>
        <end position="300"/>
    </location>
</feature>
<dbReference type="GO" id="GO:0070837">
    <property type="term" value="P:dehydroascorbic acid transport"/>
    <property type="evidence" value="ECO:0007669"/>
    <property type="project" value="TreeGrafter"/>
</dbReference>
<dbReference type="InterPro" id="IPR003663">
    <property type="entry name" value="Sugar/inositol_transpt"/>
</dbReference>